<dbReference type="InterPro" id="IPR022297">
    <property type="entry name" value="CRISPR-assoc_prot_CsaX"/>
</dbReference>
<dbReference type="RefSeq" id="WP_126450818.1">
    <property type="nucleotide sequence ID" value="NZ_AP018553.1"/>
</dbReference>
<reference evidence="2" key="1">
    <citation type="journal article" date="2014" name="Int. J. Syst. Evol. Microbiol.">
        <title>Complete genome sequence of Corynebacterium casei LMG S-19264T (=DSM 44701T), isolated from a smear-ripened cheese.</title>
        <authorList>
            <consortium name="US DOE Joint Genome Institute (JGI-PGF)"/>
            <person name="Walter F."/>
            <person name="Albersmeier A."/>
            <person name="Kalinowski J."/>
            <person name="Ruckert C."/>
        </authorList>
    </citation>
    <scope>NUCLEOTIDE SEQUENCE</scope>
    <source>
        <strain evidence="2">JCM 31740</strain>
    </source>
</reference>
<name>A0A348B5X0_9CREN</name>
<evidence type="ECO:0000313" key="3">
    <source>
        <dbReference type="Proteomes" id="UP000276741"/>
    </source>
</evidence>
<evidence type="ECO:0000313" key="2">
    <source>
        <dbReference type="EMBL" id="GGU01774.1"/>
    </source>
</evidence>
<keyword evidence="3" id="KW-1185">Reference proteome</keyword>
<dbReference type="GeneID" id="38667425"/>
<dbReference type="OrthoDB" id="40423at2157"/>
<gene>
    <name evidence="2" type="ORF">GCM10007116_18700</name>
    <name evidence="1" type="ORF">HS1genome_1961</name>
</gene>
<dbReference type="Proteomes" id="UP000276741">
    <property type="component" value="Chromosome"/>
</dbReference>
<organism evidence="1 3">
    <name type="scientific">Sulfodiicoccus acidiphilus</name>
    <dbReference type="NCBI Taxonomy" id="1670455"/>
    <lineage>
        <taxon>Archaea</taxon>
        <taxon>Thermoproteota</taxon>
        <taxon>Thermoprotei</taxon>
        <taxon>Sulfolobales</taxon>
        <taxon>Sulfolobaceae</taxon>
        <taxon>Sulfodiicoccus</taxon>
    </lineage>
</organism>
<reference evidence="2" key="4">
    <citation type="submission" date="2020-09" db="EMBL/GenBank/DDBJ databases">
        <authorList>
            <person name="Sun Q."/>
            <person name="Ohkuma M."/>
        </authorList>
    </citation>
    <scope>NUCLEOTIDE SEQUENCE</scope>
    <source>
        <strain evidence="2">JCM 31740</strain>
    </source>
</reference>
<reference evidence="1" key="3">
    <citation type="journal article" date="2019" name="BMC Res. Notes">
        <title>Complete genome sequence of the Sulfodiicoccus acidiphilus strain HS-1T, the first crenarchaeon that lacks polB3, isolated from an acidic hot spring in Ohwaku-dani, Hakone, Japan.</title>
        <authorList>
            <person name="Sakai H.D."/>
            <person name="Kurosawa N."/>
        </authorList>
    </citation>
    <scope>NUCLEOTIDE SEQUENCE</scope>
    <source>
        <strain evidence="1">HS-1</strain>
    </source>
</reference>
<dbReference type="Proteomes" id="UP000616143">
    <property type="component" value="Unassembled WGS sequence"/>
</dbReference>
<dbReference type="EMBL" id="BMQS01000020">
    <property type="protein sequence ID" value="GGU01774.1"/>
    <property type="molecule type" value="Genomic_DNA"/>
</dbReference>
<evidence type="ECO:0000313" key="1">
    <source>
        <dbReference type="EMBL" id="BBD73572.1"/>
    </source>
</evidence>
<dbReference type="AlphaFoldDB" id="A0A348B5X0"/>
<sequence length="311" mass="34660">MAKGARRVESGVDVKKEELLNVIKLGAELAEVRESSPNRPVMLLPMSGNDKKPFQELLKCLNVTAFTLSEVLRKYGDTRDECEVSALSFMKPELYEYSRVPGYKGSRKEKIKVNANYAVVSMAGWVLSRLGKARIGRDSVGVHLFPLDVDSRYGVLPEFLKDVEKIPGIAPVTAFTLWLASKLVRRGVAVEQLMMYAVHDAGGMSPASIAGGWLIGLDRVLKNRSVLSEAGDLLEEVVLDAMSLESKTRAFSIRVSNALYDVLNGSGSLEEFLYFSNRGALEAWRTNDKRLLEKYVRMAQLGWIVYRHLVL</sequence>
<dbReference type="EMBL" id="AP018553">
    <property type="protein sequence ID" value="BBD73572.1"/>
    <property type="molecule type" value="Genomic_DNA"/>
</dbReference>
<proteinExistence type="predicted"/>
<dbReference type="KEGG" id="sacd:HS1genome_1961"/>
<protein>
    <submittedName>
        <fullName evidence="1">Uncharacterized protein</fullName>
    </submittedName>
</protein>
<reference evidence="3" key="2">
    <citation type="submission" date="2018-04" db="EMBL/GenBank/DDBJ databases">
        <title>Complete genome sequence of Sulfodiicoccus acidiphilus strain HS-1.</title>
        <authorList>
            <person name="Sakai H.D."/>
            <person name="Kurosawa N."/>
        </authorList>
    </citation>
    <scope>NUCLEOTIDE SEQUENCE [LARGE SCALE GENOMIC DNA]</scope>
    <source>
        <strain evidence="3">HS-1</strain>
    </source>
</reference>
<dbReference type="NCBIfam" id="TIGR03876">
    <property type="entry name" value="cas_csaX"/>
    <property type="match status" value="1"/>
</dbReference>
<accession>A0A348B5X0</accession>